<evidence type="ECO:0000313" key="2">
    <source>
        <dbReference type="Proteomes" id="UP000306509"/>
    </source>
</evidence>
<gene>
    <name evidence="1" type="ORF">DSM106044_05174</name>
</gene>
<dbReference type="Proteomes" id="UP000306509">
    <property type="component" value="Unassembled WGS sequence"/>
</dbReference>
<dbReference type="RefSeq" id="WP_138004029.1">
    <property type="nucleotide sequence ID" value="NZ_QGQD01000106.1"/>
</dbReference>
<proteinExistence type="predicted"/>
<dbReference type="EMBL" id="QGQD01000106">
    <property type="protein sequence ID" value="TLC98010.1"/>
    <property type="molecule type" value="Genomic_DNA"/>
</dbReference>
<evidence type="ECO:0000313" key="1">
    <source>
        <dbReference type="EMBL" id="TLC98010.1"/>
    </source>
</evidence>
<sequence length="72" mass="7909">MYAAIIDGVIHYSSKEKEGYQELANSNIINDSEIKPELGEKLQSDILEIKQSQAVTDAALQELILNTMGGEV</sequence>
<reference evidence="1 2" key="1">
    <citation type="journal article" date="2019" name="Anaerobe">
        <title>Detection of Robinsoniella peoriensis in multiple bone samples of a trauma patient.</title>
        <authorList>
            <person name="Schrottner P."/>
            <person name="Hartwich K."/>
            <person name="Bunk B."/>
            <person name="Schober I."/>
            <person name="Helbig S."/>
            <person name="Rudolph W.W."/>
            <person name="Gunzer F."/>
        </authorList>
    </citation>
    <scope>NUCLEOTIDE SEQUENCE [LARGE SCALE GENOMIC DNA]</scope>
    <source>
        <strain evidence="1 2">DSM 106044</strain>
    </source>
</reference>
<dbReference type="AlphaFoldDB" id="A0A4U8Q071"/>
<dbReference type="STRING" id="180332.GCA_000797495_02393"/>
<protein>
    <submittedName>
        <fullName evidence="1">Uncharacterized protein</fullName>
    </submittedName>
</protein>
<name>A0A4U8Q071_9FIRM</name>
<comment type="caution">
    <text evidence="1">The sequence shown here is derived from an EMBL/GenBank/DDBJ whole genome shotgun (WGS) entry which is preliminary data.</text>
</comment>
<accession>A0A4U8Q071</accession>
<keyword evidence="2" id="KW-1185">Reference proteome</keyword>
<organism evidence="1 2">
    <name type="scientific">Robinsoniella peoriensis</name>
    <dbReference type="NCBI Taxonomy" id="180332"/>
    <lineage>
        <taxon>Bacteria</taxon>
        <taxon>Bacillati</taxon>
        <taxon>Bacillota</taxon>
        <taxon>Clostridia</taxon>
        <taxon>Lachnospirales</taxon>
        <taxon>Lachnospiraceae</taxon>
        <taxon>Robinsoniella</taxon>
    </lineage>
</organism>